<proteinExistence type="predicted"/>
<accession>A0A2C9D755</accession>
<organism evidence="2 3">
    <name type="scientific">Hartmannibacter diazotrophicus</name>
    <dbReference type="NCBI Taxonomy" id="1482074"/>
    <lineage>
        <taxon>Bacteria</taxon>
        <taxon>Pseudomonadati</taxon>
        <taxon>Pseudomonadota</taxon>
        <taxon>Alphaproteobacteria</taxon>
        <taxon>Hyphomicrobiales</taxon>
        <taxon>Pleomorphomonadaceae</taxon>
        <taxon>Hartmannibacter</taxon>
    </lineage>
</organism>
<sequence length="68" mass="7515">MPARLRSFIGAILLTLLVLIYPLIVMGLAVRILPEASKLVELLFYVVAGLAWVIPAGGIIKWMVRAKR</sequence>
<feature type="transmembrane region" description="Helical" evidence="1">
    <location>
        <begin position="7"/>
        <end position="30"/>
    </location>
</feature>
<reference evidence="3" key="1">
    <citation type="submission" date="2017-09" db="EMBL/GenBank/DDBJ databases">
        <title>Genome sequence of Nannocystis excedens DSM 71.</title>
        <authorList>
            <person name="Blom J."/>
        </authorList>
    </citation>
    <scope>NUCLEOTIDE SEQUENCE [LARGE SCALE GENOMIC DNA]</scope>
    <source>
        <strain evidence="3">type strain: E19</strain>
    </source>
</reference>
<dbReference type="Proteomes" id="UP000223606">
    <property type="component" value="Chromosome 1"/>
</dbReference>
<protein>
    <recommendedName>
        <fullName evidence="4">DUF2842 domain-containing protein</fullName>
    </recommendedName>
</protein>
<evidence type="ECO:0000313" key="3">
    <source>
        <dbReference type="Proteomes" id="UP000223606"/>
    </source>
</evidence>
<keyword evidence="3" id="KW-1185">Reference proteome</keyword>
<dbReference type="AlphaFoldDB" id="A0A2C9D755"/>
<evidence type="ECO:0008006" key="4">
    <source>
        <dbReference type="Google" id="ProtNLM"/>
    </source>
</evidence>
<evidence type="ECO:0000256" key="1">
    <source>
        <dbReference type="SAM" id="Phobius"/>
    </source>
</evidence>
<dbReference type="RefSeq" id="WP_099556439.1">
    <property type="nucleotide sequence ID" value="NZ_LT960614.1"/>
</dbReference>
<keyword evidence="1" id="KW-0472">Membrane</keyword>
<evidence type="ECO:0000313" key="2">
    <source>
        <dbReference type="EMBL" id="SON56009.1"/>
    </source>
</evidence>
<dbReference type="InterPro" id="IPR021265">
    <property type="entry name" value="DUF2842"/>
</dbReference>
<dbReference type="Pfam" id="PF11003">
    <property type="entry name" value="DUF2842"/>
    <property type="match status" value="1"/>
</dbReference>
<dbReference type="OrthoDB" id="7510023at2"/>
<feature type="transmembrane region" description="Helical" evidence="1">
    <location>
        <begin position="42"/>
        <end position="64"/>
    </location>
</feature>
<dbReference type="EMBL" id="LT960614">
    <property type="protein sequence ID" value="SON56009.1"/>
    <property type="molecule type" value="Genomic_DNA"/>
</dbReference>
<gene>
    <name evidence="2" type="ORF">HDIA_2468</name>
</gene>
<keyword evidence="1" id="KW-0812">Transmembrane</keyword>
<dbReference type="KEGG" id="hdi:HDIA_2468"/>
<keyword evidence="1" id="KW-1133">Transmembrane helix</keyword>
<name>A0A2C9D755_9HYPH</name>